<organism evidence="2 3">
    <name type="scientific">Gulo gulo</name>
    <name type="common">Wolverine</name>
    <name type="synonym">Gluton</name>
    <dbReference type="NCBI Taxonomy" id="48420"/>
    <lineage>
        <taxon>Eukaryota</taxon>
        <taxon>Metazoa</taxon>
        <taxon>Chordata</taxon>
        <taxon>Craniata</taxon>
        <taxon>Vertebrata</taxon>
        <taxon>Euteleostomi</taxon>
        <taxon>Mammalia</taxon>
        <taxon>Eutheria</taxon>
        <taxon>Laurasiatheria</taxon>
        <taxon>Carnivora</taxon>
        <taxon>Caniformia</taxon>
        <taxon>Musteloidea</taxon>
        <taxon>Mustelidae</taxon>
        <taxon>Guloninae</taxon>
        <taxon>Gulo</taxon>
    </lineage>
</organism>
<evidence type="ECO:0000256" key="1">
    <source>
        <dbReference type="SAM" id="MobiDB-lite"/>
    </source>
</evidence>
<protein>
    <submittedName>
        <fullName evidence="2">Uncharacterized protein</fullName>
    </submittedName>
</protein>
<sequence>MFILCSAWSSSQEQQCPVSLPGCPPPSCATGGRPSCLEKACVRAVVPHRAGSWEVDGEQDPHPEGEACRHGRGAVPDGLSVRCYPSLQVSVPAEGDADGADAAGPAAWLLRVLARPRDSRQLVPGGWGSRLRPGHAFLDEPLLPEASGHPVCERGGHCAAGSSPDLLGPAAGHRLARGRCDPPDGEQGPAPGAVRAHPAVRREADLLPQPALRTRPGQRAFHTGVWDAGCPQV</sequence>
<dbReference type="EMBL" id="CYRY02002991">
    <property type="protein sequence ID" value="VCW67683.1"/>
    <property type="molecule type" value="Genomic_DNA"/>
</dbReference>
<feature type="region of interest" description="Disordered" evidence="1">
    <location>
        <begin position="170"/>
        <end position="233"/>
    </location>
</feature>
<evidence type="ECO:0000313" key="3">
    <source>
        <dbReference type="Proteomes" id="UP000269945"/>
    </source>
</evidence>
<evidence type="ECO:0000313" key="2">
    <source>
        <dbReference type="EMBL" id="VCW67683.1"/>
    </source>
</evidence>
<dbReference type="Proteomes" id="UP000269945">
    <property type="component" value="Unassembled WGS sequence"/>
</dbReference>
<keyword evidence="3" id="KW-1185">Reference proteome</keyword>
<reference evidence="2 3" key="1">
    <citation type="submission" date="2018-10" db="EMBL/GenBank/DDBJ databases">
        <authorList>
            <person name="Ekblom R."/>
            <person name="Jareborg N."/>
        </authorList>
    </citation>
    <scope>NUCLEOTIDE SEQUENCE [LARGE SCALE GENOMIC DNA]</scope>
    <source>
        <tissue evidence="2">Muscle</tissue>
    </source>
</reference>
<proteinExistence type="predicted"/>
<name>A0A9X9LGM6_GULGU</name>
<feature type="non-terminal residue" evidence="2">
    <location>
        <position position="233"/>
    </location>
</feature>
<comment type="caution">
    <text evidence="2">The sequence shown here is derived from an EMBL/GenBank/DDBJ whole genome shotgun (WGS) entry which is preliminary data.</text>
</comment>
<gene>
    <name evidence="2" type="ORF">BN2614_LOCUS6</name>
</gene>
<dbReference type="AlphaFoldDB" id="A0A9X9LGM6"/>
<accession>A0A9X9LGM6</accession>